<dbReference type="Proteomes" id="UP000033385">
    <property type="component" value="Unassembled WGS sequence"/>
</dbReference>
<evidence type="ECO:0000313" key="1">
    <source>
        <dbReference type="EMBL" id="KJV66511.1"/>
    </source>
</evidence>
<comment type="caution">
    <text evidence="1">The sequence shown here is derived from an EMBL/GenBank/DDBJ whole genome shotgun (WGS) entry which is preliminary data.</text>
</comment>
<proteinExistence type="predicted"/>
<protein>
    <submittedName>
        <fullName evidence="1">Uncharacterized protein</fullName>
    </submittedName>
</protein>
<dbReference type="AlphaFoldDB" id="A0A0F3NFG8"/>
<name>A0A0F3NFG8_ANAPH</name>
<gene>
    <name evidence="1" type="ORF">APHNP_1766</name>
</gene>
<organism evidence="1 2">
    <name type="scientific">Anaplasma phagocytophilum str. ApNP</name>
    <dbReference type="NCBI Taxonomy" id="1359153"/>
    <lineage>
        <taxon>Bacteria</taxon>
        <taxon>Pseudomonadati</taxon>
        <taxon>Pseudomonadota</taxon>
        <taxon>Alphaproteobacteria</taxon>
        <taxon>Rickettsiales</taxon>
        <taxon>Anaplasmataceae</taxon>
        <taxon>Anaplasma</taxon>
        <taxon>phagocytophilum group</taxon>
    </lineage>
</organism>
<evidence type="ECO:0000313" key="2">
    <source>
        <dbReference type="Proteomes" id="UP000033385"/>
    </source>
</evidence>
<accession>A0A0F3NFG8</accession>
<reference evidence="1 2" key="1">
    <citation type="submission" date="2015-01" db="EMBL/GenBank/DDBJ databases">
        <title>Genome Sequencing of Rickettsiales.</title>
        <authorList>
            <person name="Daugherty S.C."/>
            <person name="Su Q."/>
            <person name="Abolude K."/>
            <person name="Beier-Sexton M."/>
            <person name="Carlyon J.A."/>
            <person name="Carter R."/>
            <person name="Day N.P."/>
            <person name="Dumler S.J."/>
            <person name="Dyachenko V."/>
            <person name="Godinez A."/>
            <person name="Kurtti T.J."/>
            <person name="Lichay M."/>
            <person name="Mullins K.E."/>
            <person name="Ott S."/>
            <person name="Pappas-Brown V."/>
            <person name="Paris D.H."/>
            <person name="Patel P."/>
            <person name="Richards A.L."/>
            <person name="Sadzewicz L."/>
            <person name="Sears K."/>
            <person name="Seidman D."/>
            <person name="Sengamalay N."/>
            <person name="Stenos J."/>
            <person name="Tallon L.J."/>
            <person name="Vincent G."/>
            <person name="Fraser C.M."/>
            <person name="Munderloh U."/>
            <person name="Dunning-Hotopp J.C."/>
        </authorList>
    </citation>
    <scope>NUCLEOTIDE SEQUENCE [LARGE SCALE GENOMIC DNA]</scope>
    <source>
        <strain evidence="1 2">ApNP</strain>
    </source>
</reference>
<dbReference type="PATRIC" id="fig|1359153.3.peg.1806"/>
<dbReference type="EMBL" id="LANW01000001">
    <property type="protein sequence ID" value="KJV66511.1"/>
    <property type="molecule type" value="Genomic_DNA"/>
</dbReference>
<sequence>MQLFAVFENMSWSEYLICMQSILGEEKVLGPDCLIEY</sequence>